<keyword evidence="3" id="KW-0378">Hydrolase</keyword>
<dbReference type="InterPro" id="IPR021109">
    <property type="entry name" value="Peptidase_aspartic_dom_sf"/>
</dbReference>
<dbReference type="InterPro" id="IPR032861">
    <property type="entry name" value="TAXi_N"/>
</dbReference>
<feature type="chain" id="PRO_5040428358" description="Peptidase A1 domain-containing protein" evidence="4">
    <location>
        <begin position="28"/>
        <end position="381"/>
    </location>
</feature>
<evidence type="ECO:0000256" key="4">
    <source>
        <dbReference type="SAM" id="SignalP"/>
    </source>
</evidence>
<organism evidence="7 8">
    <name type="scientific">Striga hermonthica</name>
    <name type="common">Purple witchweed</name>
    <name type="synonym">Buchnera hermonthica</name>
    <dbReference type="NCBI Taxonomy" id="68872"/>
    <lineage>
        <taxon>Eukaryota</taxon>
        <taxon>Viridiplantae</taxon>
        <taxon>Streptophyta</taxon>
        <taxon>Embryophyta</taxon>
        <taxon>Tracheophyta</taxon>
        <taxon>Spermatophyta</taxon>
        <taxon>Magnoliopsida</taxon>
        <taxon>eudicotyledons</taxon>
        <taxon>Gunneridae</taxon>
        <taxon>Pentapetalae</taxon>
        <taxon>asterids</taxon>
        <taxon>lamiids</taxon>
        <taxon>Lamiales</taxon>
        <taxon>Orobanchaceae</taxon>
        <taxon>Buchnereae</taxon>
        <taxon>Striga</taxon>
    </lineage>
</organism>
<dbReference type="PANTHER" id="PTHR47967">
    <property type="entry name" value="OS07G0603500 PROTEIN-RELATED"/>
    <property type="match status" value="1"/>
</dbReference>
<dbReference type="GO" id="GO:0006508">
    <property type="term" value="P:proteolysis"/>
    <property type="evidence" value="ECO:0007669"/>
    <property type="project" value="UniProtKB-KW"/>
</dbReference>
<evidence type="ECO:0000256" key="1">
    <source>
        <dbReference type="ARBA" id="ARBA00007447"/>
    </source>
</evidence>
<dbReference type="PANTHER" id="PTHR47967:SF36">
    <property type="entry name" value="PEPTIDASE A1 DOMAIN-CONTAINING PROTEIN"/>
    <property type="match status" value="1"/>
</dbReference>
<dbReference type="Proteomes" id="UP001153555">
    <property type="component" value="Unassembled WGS sequence"/>
</dbReference>
<dbReference type="Pfam" id="PF14541">
    <property type="entry name" value="TAXi_C"/>
    <property type="match status" value="1"/>
</dbReference>
<dbReference type="GO" id="GO:0005576">
    <property type="term" value="C:extracellular region"/>
    <property type="evidence" value="ECO:0007669"/>
    <property type="project" value="TreeGrafter"/>
</dbReference>
<reference evidence="7" key="1">
    <citation type="submission" date="2019-12" db="EMBL/GenBank/DDBJ databases">
        <authorList>
            <person name="Scholes J."/>
        </authorList>
    </citation>
    <scope>NUCLEOTIDE SEQUENCE</scope>
</reference>
<dbReference type="Gene3D" id="2.40.70.10">
    <property type="entry name" value="Acid Proteases"/>
    <property type="match status" value="3"/>
</dbReference>
<protein>
    <recommendedName>
        <fullName evidence="9">Peptidase A1 domain-containing protein</fullName>
    </recommendedName>
</protein>
<accession>A0A9N7NF35</accession>
<keyword evidence="4" id="KW-0732">Signal</keyword>
<keyword evidence="2" id="KW-0645">Protease</keyword>
<dbReference type="InterPro" id="IPR032799">
    <property type="entry name" value="TAXi_C"/>
</dbReference>
<evidence type="ECO:0000313" key="7">
    <source>
        <dbReference type="EMBL" id="CAA0833243.1"/>
    </source>
</evidence>
<evidence type="ECO:0000259" key="6">
    <source>
        <dbReference type="Pfam" id="PF14543"/>
    </source>
</evidence>
<proteinExistence type="inferred from homology"/>
<evidence type="ECO:0000256" key="2">
    <source>
        <dbReference type="ARBA" id="ARBA00022670"/>
    </source>
</evidence>
<name>A0A9N7NF35_STRHE</name>
<sequence>MTCSNSQYYLSLFLLLLPSLFFTLSSSHSITLPFSAPKTPNHHLSAATKTLWQQLRHMAIARSSNISSTTPLSAFPVGTISLAFGTPQKNLLFALSGSASITSIPCGANFSCRDGCKDILTFKPELSNSSALVYCNDTLLQEIVSRDLVPVCFQECTAANDSCVAEYIDDEGSLSMSGVILSESLTLPGVKGQANNLLVGCASESDGWPQGMGIAAFRRVPSSLVSQLNVTKFSHCFVSKIYEGDRNVSDKILVGGIEVDVPTEYLKPDEDGNGGMKVEVGYTVSVMDERVFKPFVQEFEKQVGTMGGELVVPVENYIGYWNDSVICMMIWSNDSETTRDDYELGRPAIVLGQWQMQNVYVEYDLANNRHGLQPRNCSQGS</sequence>
<dbReference type="AlphaFoldDB" id="A0A9N7NF35"/>
<keyword evidence="8" id="KW-1185">Reference proteome</keyword>
<dbReference type="GO" id="GO:0008233">
    <property type="term" value="F:peptidase activity"/>
    <property type="evidence" value="ECO:0007669"/>
    <property type="project" value="UniProtKB-KW"/>
</dbReference>
<evidence type="ECO:0000259" key="5">
    <source>
        <dbReference type="Pfam" id="PF14541"/>
    </source>
</evidence>
<feature type="domain" description="Xylanase inhibitor C-terminal" evidence="5">
    <location>
        <begin position="251"/>
        <end position="307"/>
    </location>
</feature>
<dbReference type="OrthoDB" id="2747330at2759"/>
<comment type="caution">
    <text evidence="7">The sequence shown here is derived from an EMBL/GenBank/DDBJ whole genome shotgun (WGS) entry which is preliminary data.</text>
</comment>
<dbReference type="SUPFAM" id="SSF50630">
    <property type="entry name" value="Acid proteases"/>
    <property type="match status" value="1"/>
</dbReference>
<comment type="similarity">
    <text evidence="1">Belongs to the peptidase A1 family.</text>
</comment>
<gene>
    <name evidence="7" type="ORF">SHERM_28511</name>
</gene>
<evidence type="ECO:0000256" key="3">
    <source>
        <dbReference type="ARBA" id="ARBA00022801"/>
    </source>
</evidence>
<feature type="signal peptide" evidence="4">
    <location>
        <begin position="1"/>
        <end position="27"/>
    </location>
</feature>
<evidence type="ECO:0000313" key="8">
    <source>
        <dbReference type="Proteomes" id="UP001153555"/>
    </source>
</evidence>
<dbReference type="InterPro" id="IPR051708">
    <property type="entry name" value="Plant_Aspart_Prot_A1"/>
</dbReference>
<feature type="domain" description="Xylanase inhibitor N-terminal" evidence="6">
    <location>
        <begin position="80"/>
        <end position="240"/>
    </location>
</feature>
<evidence type="ECO:0008006" key="9">
    <source>
        <dbReference type="Google" id="ProtNLM"/>
    </source>
</evidence>
<dbReference type="EMBL" id="CACSLK010027838">
    <property type="protein sequence ID" value="CAA0833243.1"/>
    <property type="molecule type" value="Genomic_DNA"/>
</dbReference>
<dbReference type="Pfam" id="PF14543">
    <property type="entry name" value="TAXi_N"/>
    <property type="match status" value="1"/>
</dbReference>